<keyword evidence="4" id="KW-1185">Reference proteome</keyword>
<dbReference type="STRING" id="1073089.A0A1L9RH38"/>
<proteinExistence type="predicted"/>
<sequence>MQTAASNATKELQTKEKRIQYLEKKVQSMRDERAAKAREFSEAQQHISRLMGVMGFKANPVEPEASNKHQRPRSNLGPSQAATMRQKANAGEDDDNTQAQVEHSPAESFEPNTPCSTGRNPKRSKGNPWSLDPSPVSHKAGDRRSKDLSSPSHTRQRPERYPLGDADQNSQLSSQQSSVSSHRQSGIYQESQDCTNPDENRLQDIDLDMDLESSKDFIFTSTSLSEANDHLLARETQQ</sequence>
<accession>A0A1L9RH38</accession>
<dbReference type="OrthoDB" id="4510132at2759"/>
<feature type="compositionally biased region" description="Low complexity" evidence="2">
    <location>
        <begin position="168"/>
        <end position="185"/>
    </location>
</feature>
<dbReference type="VEuPathDB" id="FungiDB:ASPWEDRAFT_562645"/>
<dbReference type="GeneID" id="63754128"/>
<reference evidence="4" key="1">
    <citation type="journal article" date="2017" name="Genome Biol.">
        <title>Comparative genomics reveals high biological diversity and specific adaptations in the industrially and medically important fungal genus Aspergillus.</title>
        <authorList>
            <person name="de Vries R.P."/>
            <person name="Riley R."/>
            <person name="Wiebenga A."/>
            <person name="Aguilar-Osorio G."/>
            <person name="Amillis S."/>
            <person name="Uchima C.A."/>
            <person name="Anderluh G."/>
            <person name="Asadollahi M."/>
            <person name="Askin M."/>
            <person name="Barry K."/>
            <person name="Battaglia E."/>
            <person name="Bayram O."/>
            <person name="Benocci T."/>
            <person name="Braus-Stromeyer S.A."/>
            <person name="Caldana C."/>
            <person name="Canovas D."/>
            <person name="Cerqueira G.C."/>
            <person name="Chen F."/>
            <person name="Chen W."/>
            <person name="Choi C."/>
            <person name="Clum A."/>
            <person name="Dos Santos R.A."/>
            <person name="Damasio A.R."/>
            <person name="Diallinas G."/>
            <person name="Emri T."/>
            <person name="Fekete E."/>
            <person name="Flipphi M."/>
            <person name="Freyberg S."/>
            <person name="Gallo A."/>
            <person name="Gournas C."/>
            <person name="Habgood R."/>
            <person name="Hainaut M."/>
            <person name="Harispe M.L."/>
            <person name="Henrissat B."/>
            <person name="Hilden K.S."/>
            <person name="Hope R."/>
            <person name="Hossain A."/>
            <person name="Karabika E."/>
            <person name="Karaffa L."/>
            <person name="Karanyi Z."/>
            <person name="Krasevec N."/>
            <person name="Kuo A."/>
            <person name="Kusch H."/>
            <person name="LaButti K."/>
            <person name="Lagendijk E.L."/>
            <person name="Lapidus A."/>
            <person name="Levasseur A."/>
            <person name="Lindquist E."/>
            <person name="Lipzen A."/>
            <person name="Logrieco A.F."/>
            <person name="MacCabe A."/>
            <person name="Maekelae M.R."/>
            <person name="Malavazi I."/>
            <person name="Melin P."/>
            <person name="Meyer V."/>
            <person name="Mielnichuk N."/>
            <person name="Miskei M."/>
            <person name="Molnar A.P."/>
            <person name="Mule G."/>
            <person name="Ngan C.Y."/>
            <person name="Orejas M."/>
            <person name="Orosz E."/>
            <person name="Ouedraogo J.P."/>
            <person name="Overkamp K.M."/>
            <person name="Park H.-S."/>
            <person name="Perrone G."/>
            <person name="Piumi F."/>
            <person name="Punt P.J."/>
            <person name="Ram A.F."/>
            <person name="Ramon A."/>
            <person name="Rauscher S."/>
            <person name="Record E."/>
            <person name="Riano-Pachon D.M."/>
            <person name="Robert V."/>
            <person name="Roehrig J."/>
            <person name="Ruller R."/>
            <person name="Salamov A."/>
            <person name="Salih N.S."/>
            <person name="Samson R.A."/>
            <person name="Sandor E."/>
            <person name="Sanguinetti M."/>
            <person name="Schuetze T."/>
            <person name="Sepcic K."/>
            <person name="Shelest E."/>
            <person name="Sherlock G."/>
            <person name="Sophianopoulou V."/>
            <person name="Squina F.M."/>
            <person name="Sun H."/>
            <person name="Susca A."/>
            <person name="Todd R.B."/>
            <person name="Tsang A."/>
            <person name="Unkles S.E."/>
            <person name="van de Wiele N."/>
            <person name="van Rossen-Uffink D."/>
            <person name="Oliveira J.V."/>
            <person name="Vesth T.C."/>
            <person name="Visser J."/>
            <person name="Yu J.-H."/>
            <person name="Zhou M."/>
            <person name="Andersen M.R."/>
            <person name="Archer D.B."/>
            <person name="Baker S.E."/>
            <person name="Benoit I."/>
            <person name="Brakhage A.A."/>
            <person name="Braus G.H."/>
            <person name="Fischer R."/>
            <person name="Frisvad J.C."/>
            <person name="Goldman G.H."/>
            <person name="Houbraken J."/>
            <person name="Oakley B."/>
            <person name="Pocsi I."/>
            <person name="Scazzocchio C."/>
            <person name="Seiboth B."/>
            <person name="vanKuyk P.A."/>
            <person name="Wortman J."/>
            <person name="Dyer P.S."/>
            <person name="Grigoriev I.V."/>
        </authorList>
    </citation>
    <scope>NUCLEOTIDE SEQUENCE [LARGE SCALE GENOMIC DNA]</scope>
    <source>
        <strain evidence="4">DTO 134E9</strain>
    </source>
</reference>
<feature type="coiled-coil region" evidence="1">
    <location>
        <begin position="5"/>
        <end position="39"/>
    </location>
</feature>
<dbReference type="AlphaFoldDB" id="A0A1L9RH38"/>
<name>A0A1L9RH38_ASPWE</name>
<organism evidence="3 4">
    <name type="scientific">Aspergillus wentii DTO 134E9</name>
    <dbReference type="NCBI Taxonomy" id="1073089"/>
    <lineage>
        <taxon>Eukaryota</taxon>
        <taxon>Fungi</taxon>
        <taxon>Dikarya</taxon>
        <taxon>Ascomycota</taxon>
        <taxon>Pezizomycotina</taxon>
        <taxon>Eurotiomycetes</taxon>
        <taxon>Eurotiomycetidae</taxon>
        <taxon>Eurotiales</taxon>
        <taxon>Aspergillaceae</taxon>
        <taxon>Aspergillus</taxon>
        <taxon>Aspergillus subgen. Cremei</taxon>
    </lineage>
</organism>
<evidence type="ECO:0000313" key="3">
    <source>
        <dbReference type="EMBL" id="OJJ34163.1"/>
    </source>
</evidence>
<dbReference type="EMBL" id="KV878213">
    <property type="protein sequence ID" value="OJJ34163.1"/>
    <property type="molecule type" value="Genomic_DNA"/>
</dbReference>
<protein>
    <submittedName>
        <fullName evidence="3">Uncharacterized protein</fullName>
    </submittedName>
</protein>
<dbReference type="Proteomes" id="UP000184383">
    <property type="component" value="Unassembled WGS sequence"/>
</dbReference>
<feature type="region of interest" description="Disordered" evidence="2">
    <location>
        <begin position="51"/>
        <end position="207"/>
    </location>
</feature>
<feature type="compositionally biased region" description="Polar residues" evidence="2">
    <location>
        <begin position="110"/>
        <end position="119"/>
    </location>
</feature>
<dbReference type="RefSeq" id="XP_040687839.1">
    <property type="nucleotide sequence ID" value="XM_040838280.1"/>
</dbReference>
<keyword evidence="1" id="KW-0175">Coiled coil</keyword>
<evidence type="ECO:0000256" key="2">
    <source>
        <dbReference type="SAM" id="MobiDB-lite"/>
    </source>
</evidence>
<gene>
    <name evidence="3" type="ORF">ASPWEDRAFT_562645</name>
</gene>
<feature type="compositionally biased region" description="Polar residues" evidence="2">
    <location>
        <begin position="186"/>
        <end position="197"/>
    </location>
</feature>
<evidence type="ECO:0000256" key="1">
    <source>
        <dbReference type="SAM" id="Coils"/>
    </source>
</evidence>
<evidence type="ECO:0000313" key="4">
    <source>
        <dbReference type="Proteomes" id="UP000184383"/>
    </source>
</evidence>